<organism evidence="3 4">
    <name type="scientific">Chryseolinea serpens</name>
    <dbReference type="NCBI Taxonomy" id="947013"/>
    <lineage>
        <taxon>Bacteria</taxon>
        <taxon>Pseudomonadati</taxon>
        <taxon>Bacteroidota</taxon>
        <taxon>Cytophagia</taxon>
        <taxon>Cytophagales</taxon>
        <taxon>Fulvivirgaceae</taxon>
        <taxon>Chryseolinea</taxon>
    </lineage>
</organism>
<dbReference type="Pfam" id="PF13568">
    <property type="entry name" value="OMP_b-brl_2"/>
    <property type="match status" value="1"/>
</dbReference>
<dbReference type="Proteomes" id="UP000184212">
    <property type="component" value="Unassembled WGS sequence"/>
</dbReference>
<dbReference type="EMBL" id="FQWQ01000005">
    <property type="protein sequence ID" value="SHH92568.1"/>
    <property type="molecule type" value="Genomic_DNA"/>
</dbReference>
<evidence type="ECO:0000313" key="3">
    <source>
        <dbReference type="EMBL" id="SHH92568.1"/>
    </source>
</evidence>
<feature type="domain" description="Outer membrane protein beta-barrel" evidence="2">
    <location>
        <begin position="27"/>
        <end position="185"/>
    </location>
</feature>
<dbReference type="STRING" id="947013.SAMN04488109_6143"/>
<evidence type="ECO:0000256" key="1">
    <source>
        <dbReference type="SAM" id="SignalP"/>
    </source>
</evidence>
<proteinExistence type="predicted"/>
<dbReference type="AlphaFoldDB" id="A0A1M5WZ47"/>
<gene>
    <name evidence="3" type="ORF">SAMN04488109_6143</name>
</gene>
<keyword evidence="1" id="KW-0732">Signal</keyword>
<keyword evidence="4" id="KW-1185">Reference proteome</keyword>
<dbReference type="RefSeq" id="WP_073142228.1">
    <property type="nucleotide sequence ID" value="NZ_FQWQ01000005.1"/>
</dbReference>
<evidence type="ECO:0000313" key="4">
    <source>
        <dbReference type="Proteomes" id="UP000184212"/>
    </source>
</evidence>
<name>A0A1M5WZ47_9BACT</name>
<feature type="signal peptide" evidence="1">
    <location>
        <begin position="1"/>
        <end position="27"/>
    </location>
</feature>
<dbReference type="OrthoDB" id="947434at2"/>
<reference evidence="3 4" key="1">
    <citation type="submission" date="2016-11" db="EMBL/GenBank/DDBJ databases">
        <authorList>
            <person name="Jaros S."/>
            <person name="Januszkiewicz K."/>
            <person name="Wedrychowicz H."/>
        </authorList>
    </citation>
    <scope>NUCLEOTIDE SEQUENCE [LARGE SCALE GENOMIC DNA]</scope>
    <source>
        <strain evidence="3 4">DSM 24574</strain>
    </source>
</reference>
<accession>A0A1M5WZ47</accession>
<sequence>MNTKFKLLSIFLITAFAGVMSSHDANAQVNSNARYGIKGGFNASNLYVDDVDDENARYGFNAGLYGQILASEVFAIQPELLYSTKGSKVEYSNIVNQTVKYNLNYLDLPVLAVFKLGKAAEIHVGPYASYLLNANINYKGDFVNGTDEIKKDNLKSYDFGLVGGFGLNFGAVQVGARYNYGLVKIADSNAARRMLGDSKNSCAQLYLALNLNHNSQ</sequence>
<dbReference type="InterPro" id="IPR025665">
    <property type="entry name" value="Beta-barrel_OMP_2"/>
</dbReference>
<feature type="chain" id="PRO_5013359448" evidence="1">
    <location>
        <begin position="28"/>
        <end position="216"/>
    </location>
</feature>
<protein>
    <submittedName>
        <fullName evidence="3">Outer membrane protein beta-barrel domain-containing protein</fullName>
    </submittedName>
</protein>
<evidence type="ECO:0000259" key="2">
    <source>
        <dbReference type="Pfam" id="PF13568"/>
    </source>
</evidence>